<dbReference type="Pfam" id="PF00746">
    <property type="entry name" value="Gram_pos_anchor"/>
    <property type="match status" value="1"/>
</dbReference>
<dbReference type="AlphaFoldDB" id="A0AAD2WV06"/>
<dbReference type="InterPro" id="IPR013783">
    <property type="entry name" value="Ig-like_fold"/>
</dbReference>
<dbReference type="Gene3D" id="2.60.40.740">
    <property type="match status" value="1"/>
</dbReference>
<name>A0AAD2WV06_STRAG</name>
<evidence type="ECO:0000259" key="8">
    <source>
        <dbReference type="Pfam" id="PF00746"/>
    </source>
</evidence>
<feature type="transmembrane region" description="Helical" evidence="6">
    <location>
        <begin position="525"/>
        <end position="544"/>
    </location>
</feature>
<gene>
    <name evidence="11" type="ORF">SAG0164_02825</name>
</gene>
<dbReference type="InterPro" id="IPR019931">
    <property type="entry name" value="LPXTG_anchor"/>
</dbReference>
<feature type="domain" description="Gram-positive pilin subunit D1 N-terminal" evidence="9">
    <location>
        <begin position="46"/>
        <end position="201"/>
    </location>
</feature>
<proteinExistence type="predicted"/>
<dbReference type="NCBIfam" id="TIGR04226">
    <property type="entry name" value="RrgB_K2N_iso_D2"/>
    <property type="match status" value="1"/>
</dbReference>
<evidence type="ECO:0000256" key="1">
    <source>
        <dbReference type="ARBA" id="ARBA00022512"/>
    </source>
</evidence>
<dbReference type="EMBL" id="ALSF01000075">
    <property type="protein sequence ID" value="EPU38703.1"/>
    <property type="molecule type" value="Genomic_DNA"/>
</dbReference>
<evidence type="ECO:0000256" key="7">
    <source>
        <dbReference type="SAM" id="SignalP"/>
    </source>
</evidence>
<keyword evidence="6" id="KW-0472">Membrane</keyword>
<dbReference type="RefSeq" id="WP_000777402.1">
    <property type="nucleotide sequence ID" value="NZ_ALSF01000075.1"/>
</dbReference>
<keyword evidence="6" id="KW-1133">Transmembrane helix</keyword>
<dbReference type="InterPro" id="IPR026466">
    <property type="entry name" value="Fim_isopep_form_D2_dom"/>
</dbReference>
<evidence type="ECO:0000259" key="10">
    <source>
        <dbReference type="Pfam" id="PF17802"/>
    </source>
</evidence>
<evidence type="ECO:0000313" key="12">
    <source>
        <dbReference type="Proteomes" id="UP000015176"/>
    </source>
</evidence>
<dbReference type="Proteomes" id="UP000015176">
    <property type="component" value="Unassembled WGS sequence"/>
</dbReference>
<evidence type="ECO:0000313" key="11">
    <source>
        <dbReference type="EMBL" id="EPU38703.1"/>
    </source>
</evidence>
<feature type="region of interest" description="Disordered" evidence="5">
    <location>
        <begin position="358"/>
        <end position="391"/>
    </location>
</feature>
<keyword evidence="3 7" id="KW-0732">Signal</keyword>
<dbReference type="GeneID" id="66885554"/>
<dbReference type="Pfam" id="PF16555">
    <property type="entry name" value="GramPos_pilinD1"/>
    <property type="match status" value="1"/>
</dbReference>
<dbReference type="SMR" id="A0AAD2WV06"/>
<evidence type="ECO:0000256" key="2">
    <source>
        <dbReference type="ARBA" id="ARBA00022525"/>
    </source>
</evidence>
<keyword evidence="2" id="KW-0964">Secreted</keyword>
<dbReference type="NCBIfam" id="NF033902">
    <property type="entry name" value="iso_D2_wall_anc"/>
    <property type="match status" value="1"/>
</dbReference>
<protein>
    <submittedName>
        <fullName evidence="11">Cell wall surface anchor protein</fullName>
    </submittedName>
</protein>
<evidence type="ECO:0000259" key="9">
    <source>
        <dbReference type="Pfam" id="PF16555"/>
    </source>
</evidence>
<feature type="chain" id="PRO_5041973864" evidence="7">
    <location>
        <begin position="23"/>
        <end position="554"/>
    </location>
</feature>
<dbReference type="InterPro" id="IPR048052">
    <property type="entry name" value="FM1-like"/>
</dbReference>
<evidence type="ECO:0000256" key="4">
    <source>
        <dbReference type="ARBA" id="ARBA00023088"/>
    </source>
</evidence>
<keyword evidence="4" id="KW-0572">Peptidoglycan-anchor</keyword>
<dbReference type="Gene3D" id="2.60.40.10">
    <property type="entry name" value="Immunoglobulins"/>
    <property type="match status" value="2"/>
</dbReference>
<evidence type="ECO:0000256" key="5">
    <source>
        <dbReference type="SAM" id="MobiDB-lite"/>
    </source>
</evidence>
<feature type="signal peptide" evidence="7">
    <location>
        <begin position="1"/>
        <end position="22"/>
    </location>
</feature>
<accession>A0AAD2WV06</accession>
<evidence type="ECO:0000256" key="3">
    <source>
        <dbReference type="ARBA" id="ARBA00022729"/>
    </source>
</evidence>
<dbReference type="NCBIfam" id="TIGR01167">
    <property type="entry name" value="LPXTG_anchor"/>
    <property type="match status" value="1"/>
</dbReference>
<keyword evidence="1" id="KW-0134">Cell wall</keyword>
<dbReference type="Pfam" id="PF17802">
    <property type="entry name" value="SpaA"/>
    <property type="match status" value="1"/>
</dbReference>
<evidence type="ECO:0000256" key="6">
    <source>
        <dbReference type="SAM" id="Phobius"/>
    </source>
</evidence>
<reference evidence="11 12" key="1">
    <citation type="submission" date="2012-07" db="EMBL/GenBank/DDBJ databases">
        <authorList>
            <person name="Moroni P."/>
            <person name="Richards V.P."/>
            <person name="Durkin S.A.S."/>
            <person name="Kim M."/>
            <person name="Pavinski Bitar P.D."/>
            <person name="Stanhope M.J."/>
            <person name="Town C.D."/>
            <person name="Zadoks R.N."/>
            <person name="Venter J.C."/>
        </authorList>
    </citation>
    <scope>NUCLEOTIDE SEQUENCE [LARGE SCALE GENOMIC DNA]</scope>
    <source>
        <strain evidence="11 12">MRI Z1-216</strain>
    </source>
</reference>
<feature type="domain" description="SpaA-like prealbumin fold" evidence="10">
    <location>
        <begin position="385"/>
        <end position="495"/>
    </location>
</feature>
<sequence length="554" mass="60168">MKLSKKLLFSAAVLTMVAGSTVEPVAQFATGMSIVRAAEVSQERPAKTTVNIYKLQADSYKSEITSNGGIENKDGEVISNYAKLGDNVKGLQGVQFKRYKVKTDISVDELKKLTTVEAADAKVGTILEEGVSLPQKTNAQGLVVDALDSKSNVRYLYVEDLKNSPSNITKAYAVPFVLELPVANSTGTGFLSEINIYPKNVVTDEPKTDKDVKKLGQDDAGYTIGEEFKWFLKSTIPANLGDYEKFEITDKFADGLTYKSVGKIKIGSKTLNRDEHYTIDEPTVDNQNTLKITFKPEKFKEIAELLKGMTLVKNQDALDKATANTDDAAFLEIPVASTINEKAVLGKAIENTFELQYDHTPDKADNPKPSNPPRKPEVHTGGKRFVKKDSTETQTLGGAEFDLLASDGTAVKWTDALIKANTNKNYIAGEAVTGQPIKLKSHTDGTFEIKGLAYAVDANAEGTAVTYKLKETKAPEGYVIPDKEIEFTVSQTSYNTKPTDITVDSADATPDTIKNNKRPSIPNTGGIGTAIFVAIGAAVMAFAVKGMKRRTKDN</sequence>
<comment type="caution">
    <text evidence="11">The sequence shown here is derived from an EMBL/GenBank/DDBJ whole genome shotgun (WGS) entry which is preliminary data.</text>
</comment>
<dbReference type="InterPro" id="IPR032364">
    <property type="entry name" value="GramPos_pilinD1_N"/>
</dbReference>
<dbReference type="InterPro" id="IPR041033">
    <property type="entry name" value="SpaA_PFL_dom_1"/>
</dbReference>
<organism evidence="11 12">
    <name type="scientific">Streptococcus agalactiae MRI Z1-216</name>
    <dbReference type="NCBI Taxonomy" id="1154879"/>
    <lineage>
        <taxon>Bacteria</taxon>
        <taxon>Bacillati</taxon>
        <taxon>Bacillota</taxon>
        <taxon>Bacilli</taxon>
        <taxon>Lactobacillales</taxon>
        <taxon>Streptococcaceae</taxon>
        <taxon>Streptococcus</taxon>
    </lineage>
</organism>
<keyword evidence="6" id="KW-0812">Transmembrane</keyword>
<feature type="domain" description="Gram-positive cocci surface proteins LPxTG" evidence="8">
    <location>
        <begin position="514"/>
        <end position="550"/>
    </location>
</feature>